<dbReference type="SMART" id="SM00344">
    <property type="entry name" value="HTH_ASNC"/>
    <property type="match status" value="2"/>
</dbReference>
<gene>
    <name evidence="5" type="ORF">H4281_03460</name>
</gene>
<dbReference type="Proteomes" id="UP000526734">
    <property type="component" value="Unassembled WGS sequence"/>
</dbReference>
<organism evidence="5 6">
    <name type="scientific">Amycolatopsis dendrobii</name>
    <dbReference type="NCBI Taxonomy" id="2760662"/>
    <lineage>
        <taxon>Bacteria</taxon>
        <taxon>Bacillati</taxon>
        <taxon>Actinomycetota</taxon>
        <taxon>Actinomycetes</taxon>
        <taxon>Pseudonocardiales</taxon>
        <taxon>Pseudonocardiaceae</taxon>
        <taxon>Amycolatopsis</taxon>
    </lineage>
</organism>
<dbReference type="Gene3D" id="1.10.10.10">
    <property type="entry name" value="Winged helix-like DNA-binding domain superfamily/Winged helix DNA-binding domain"/>
    <property type="match status" value="2"/>
</dbReference>
<dbReference type="AlphaFoldDB" id="A0A7W3VSC3"/>
<dbReference type="InterPro" id="IPR000485">
    <property type="entry name" value="AsnC-type_HTH_dom"/>
</dbReference>
<dbReference type="SUPFAM" id="SSF54909">
    <property type="entry name" value="Dimeric alpha+beta barrel"/>
    <property type="match status" value="1"/>
</dbReference>
<evidence type="ECO:0000313" key="6">
    <source>
        <dbReference type="Proteomes" id="UP000526734"/>
    </source>
</evidence>
<dbReference type="PRINTS" id="PR00033">
    <property type="entry name" value="HTHASNC"/>
</dbReference>
<feature type="domain" description="HTH asnC-type" evidence="4">
    <location>
        <begin position="201"/>
        <end position="267"/>
    </location>
</feature>
<dbReference type="InterPro" id="IPR019887">
    <property type="entry name" value="Tscrpt_reg_AsnC/Lrp_C"/>
</dbReference>
<dbReference type="InterPro" id="IPR019888">
    <property type="entry name" value="Tscrpt_reg_AsnC-like"/>
</dbReference>
<dbReference type="GO" id="GO:0043200">
    <property type="term" value="P:response to amino acid"/>
    <property type="evidence" value="ECO:0007669"/>
    <property type="project" value="TreeGrafter"/>
</dbReference>
<protein>
    <submittedName>
        <fullName evidence="5">Lrp/AsnC family transcriptional regulator</fullName>
    </submittedName>
</protein>
<proteinExistence type="predicted"/>
<dbReference type="Pfam" id="PF01037">
    <property type="entry name" value="AsnC_trans_reg"/>
    <property type="match status" value="1"/>
</dbReference>
<dbReference type="PANTHER" id="PTHR30154">
    <property type="entry name" value="LEUCINE-RESPONSIVE REGULATORY PROTEIN"/>
    <property type="match status" value="1"/>
</dbReference>
<accession>A0A7W3VSC3</accession>
<dbReference type="SUPFAM" id="SSF46785">
    <property type="entry name" value="Winged helix' DNA-binding domain"/>
    <property type="match status" value="2"/>
</dbReference>
<keyword evidence="1" id="KW-0805">Transcription regulation</keyword>
<keyword evidence="3" id="KW-0804">Transcription</keyword>
<evidence type="ECO:0000313" key="5">
    <source>
        <dbReference type="EMBL" id="MBB1152179.1"/>
    </source>
</evidence>
<sequence>MRQSIADSSAWYYLSRRIVFRHALSAEYSPSSGRSARFFPVPGTSDDVDELLVRALQQDGRASFETLARLVGLARSTTKARVQRLIEEGGLRLVGAIHPAVFGLHQLGHVIVETEGAARPVAERIAALGETSFVTTTAGRFAVTAELRAADLEAFAAGLARVQAVPGVRAVQAITYLRVWKDPYFPPGPLESPGPLADLELDDVDHTLLAQLRDDGRASFAELAKATGLSPGAARARVLRLLESGVVHIGALVRLSRSTRTRTIGFAVHVTGDAEPVARRIAEFENIDCFATGVGWCNGIGSIQAQSPDEVLDTLERLRELPGVRTVESWSHLRAVKEENDRPLTAVDPGQG</sequence>
<dbReference type="PANTHER" id="PTHR30154:SF50">
    <property type="entry name" value="TRANSCRIPTIONAL REGULATOR, ASNC FAMILY"/>
    <property type="match status" value="1"/>
</dbReference>
<feature type="domain" description="HTH asnC-type" evidence="4">
    <location>
        <begin position="46"/>
        <end position="105"/>
    </location>
</feature>
<comment type="caution">
    <text evidence="5">The sequence shown here is derived from an EMBL/GenBank/DDBJ whole genome shotgun (WGS) entry which is preliminary data.</text>
</comment>
<dbReference type="InterPro" id="IPR036388">
    <property type="entry name" value="WH-like_DNA-bd_sf"/>
</dbReference>
<dbReference type="InterPro" id="IPR036390">
    <property type="entry name" value="WH_DNA-bd_sf"/>
</dbReference>
<dbReference type="Pfam" id="PF13404">
    <property type="entry name" value="HTH_AsnC-type"/>
    <property type="match status" value="2"/>
</dbReference>
<dbReference type="PROSITE" id="PS00519">
    <property type="entry name" value="HTH_ASNC_1"/>
    <property type="match status" value="1"/>
</dbReference>
<dbReference type="Gene3D" id="3.30.70.920">
    <property type="match status" value="1"/>
</dbReference>
<dbReference type="PROSITE" id="PS50956">
    <property type="entry name" value="HTH_ASNC_2"/>
    <property type="match status" value="2"/>
</dbReference>
<evidence type="ECO:0000256" key="2">
    <source>
        <dbReference type="ARBA" id="ARBA00023125"/>
    </source>
</evidence>
<dbReference type="InterPro" id="IPR011008">
    <property type="entry name" value="Dimeric_a/b-barrel"/>
</dbReference>
<evidence type="ECO:0000259" key="4">
    <source>
        <dbReference type="PROSITE" id="PS50956"/>
    </source>
</evidence>
<name>A0A7W3VSC3_9PSEU</name>
<dbReference type="GO" id="GO:0043565">
    <property type="term" value="F:sequence-specific DNA binding"/>
    <property type="evidence" value="ECO:0007669"/>
    <property type="project" value="InterPro"/>
</dbReference>
<evidence type="ECO:0000256" key="1">
    <source>
        <dbReference type="ARBA" id="ARBA00023015"/>
    </source>
</evidence>
<keyword evidence="2" id="KW-0238">DNA-binding</keyword>
<dbReference type="EMBL" id="JACGZW010000001">
    <property type="protein sequence ID" value="MBB1152179.1"/>
    <property type="molecule type" value="Genomic_DNA"/>
</dbReference>
<reference evidence="5 6" key="1">
    <citation type="submission" date="2020-08" db="EMBL/GenBank/DDBJ databases">
        <title>Amycolatopsis sp. nov. DR6-1 isolated from Dendrobium heterocarpum.</title>
        <authorList>
            <person name="Tedsree N."/>
            <person name="Kuncharoen N."/>
            <person name="Likhitwitayawuid K."/>
            <person name="Tanasupawat S."/>
        </authorList>
    </citation>
    <scope>NUCLEOTIDE SEQUENCE [LARGE SCALE GENOMIC DNA]</scope>
    <source>
        <strain evidence="5 6">DR6-1</strain>
    </source>
</reference>
<dbReference type="GO" id="GO:0005829">
    <property type="term" value="C:cytosol"/>
    <property type="evidence" value="ECO:0007669"/>
    <property type="project" value="TreeGrafter"/>
</dbReference>
<dbReference type="InterPro" id="IPR019885">
    <property type="entry name" value="Tscrpt_reg_HTH_AsnC-type_CS"/>
</dbReference>
<evidence type="ECO:0000256" key="3">
    <source>
        <dbReference type="ARBA" id="ARBA00023163"/>
    </source>
</evidence>
<keyword evidence="6" id="KW-1185">Reference proteome</keyword>